<keyword evidence="1" id="KW-0472">Membrane</keyword>
<protein>
    <submittedName>
        <fullName evidence="2">Uncharacterized protein</fullName>
    </submittedName>
</protein>
<dbReference type="Proteomes" id="UP000241462">
    <property type="component" value="Unassembled WGS sequence"/>
</dbReference>
<dbReference type="AlphaFoldDB" id="A0A2T3A2M7"/>
<dbReference type="InParanoid" id="A0A2T3A2M7"/>
<keyword evidence="1" id="KW-1133">Transmembrane helix</keyword>
<keyword evidence="3" id="KW-1185">Reference proteome</keyword>
<evidence type="ECO:0000256" key="1">
    <source>
        <dbReference type="SAM" id="Phobius"/>
    </source>
</evidence>
<reference evidence="2 3" key="1">
    <citation type="journal article" date="2018" name="Mycol. Prog.">
        <title>Coniella lustricola, a new species from submerged detritus.</title>
        <authorList>
            <person name="Raudabaugh D.B."/>
            <person name="Iturriaga T."/>
            <person name="Carver A."/>
            <person name="Mondo S."/>
            <person name="Pangilinan J."/>
            <person name="Lipzen A."/>
            <person name="He G."/>
            <person name="Amirebrahimi M."/>
            <person name="Grigoriev I.V."/>
            <person name="Miller A.N."/>
        </authorList>
    </citation>
    <scope>NUCLEOTIDE SEQUENCE [LARGE SCALE GENOMIC DNA]</scope>
    <source>
        <strain evidence="2 3">B22-T-1</strain>
    </source>
</reference>
<accession>A0A2T3A2M7</accession>
<name>A0A2T3A2M7_9PEZI</name>
<gene>
    <name evidence="2" type="ORF">BD289DRAFT_484258</name>
</gene>
<proteinExistence type="predicted"/>
<organism evidence="2 3">
    <name type="scientific">Coniella lustricola</name>
    <dbReference type="NCBI Taxonomy" id="2025994"/>
    <lineage>
        <taxon>Eukaryota</taxon>
        <taxon>Fungi</taxon>
        <taxon>Dikarya</taxon>
        <taxon>Ascomycota</taxon>
        <taxon>Pezizomycotina</taxon>
        <taxon>Sordariomycetes</taxon>
        <taxon>Sordariomycetidae</taxon>
        <taxon>Diaporthales</taxon>
        <taxon>Schizoparmaceae</taxon>
        <taxon>Coniella</taxon>
    </lineage>
</organism>
<evidence type="ECO:0000313" key="3">
    <source>
        <dbReference type="Proteomes" id="UP000241462"/>
    </source>
</evidence>
<keyword evidence="1" id="KW-0812">Transmembrane</keyword>
<sequence length="238" mass="25729">MQLQELQQQQQQQQSASIAMALTSSITMSGPQSLRALVAGDRPKLCRGAWALGPMEDCVRPKNPVGAYACFPHGRWAAFYNAIFDAICISALRPSSRSILHLGSLLLWFLLSLLFAWQRCMRLLDKCLFDSTRLNSSQLDSTRLDSTPTSPPSILVLVLGLNLVLALRPAEAIAGLLRRVLSLLSVLPLVQALALDSDPRADHCTVPDRLFSTALATPALSSTAHPSTASTAAIGRAR</sequence>
<evidence type="ECO:0000313" key="2">
    <source>
        <dbReference type="EMBL" id="PSR81740.1"/>
    </source>
</evidence>
<feature type="transmembrane region" description="Helical" evidence="1">
    <location>
        <begin position="99"/>
        <end position="117"/>
    </location>
</feature>
<dbReference type="EMBL" id="KZ678495">
    <property type="protein sequence ID" value="PSR81740.1"/>
    <property type="molecule type" value="Genomic_DNA"/>
</dbReference>